<comment type="similarity">
    <text evidence="1 8">Belongs to the cytochrome P450 family.</text>
</comment>
<feature type="binding site" description="axial binding residue" evidence="7">
    <location>
        <position position="463"/>
    </location>
    <ligand>
        <name>heme</name>
        <dbReference type="ChEBI" id="CHEBI:30413"/>
    </ligand>
    <ligandPart>
        <name>Fe</name>
        <dbReference type="ChEBI" id="CHEBI:18248"/>
    </ligandPart>
</feature>
<dbReference type="OrthoDB" id="2789670at2759"/>
<dbReference type="InterPro" id="IPR002401">
    <property type="entry name" value="Cyt_P450_E_grp-I"/>
</dbReference>
<comment type="caution">
    <text evidence="10">The sequence shown here is derived from an EMBL/GenBank/DDBJ whole genome shotgun (WGS) entry which is preliminary data.</text>
</comment>
<evidence type="ECO:0000256" key="7">
    <source>
        <dbReference type="PIRSR" id="PIRSR602401-1"/>
    </source>
</evidence>
<evidence type="ECO:0000256" key="2">
    <source>
        <dbReference type="ARBA" id="ARBA00022617"/>
    </source>
</evidence>
<evidence type="ECO:0000256" key="3">
    <source>
        <dbReference type="ARBA" id="ARBA00022723"/>
    </source>
</evidence>
<dbReference type="GO" id="GO:0020037">
    <property type="term" value="F:heme binding"/>
    <property type="evidence" value="ECO:0007669"/>
    <property type="project" value="InterPro"/>
</dbReference>
<dbReference type="InterPro" id="IPR050651">
    <property type="entry name" value="Plant_Cytochrome_P450_Monoox"/>
</dbReference>
<gene>
    <name evidence="10" type="ORF">FNV43_RR22758</name>
</gene>
<evidence type="ECO:0008006" key="12">
    <source>
        <dbReference type="Google" id="ProtNLM"/>
    </source>
</evidence>
<dbReference type="GO" id="GO:0016705">
    <property type="term" value="F:oxidoreductase activity, acting on paired donors, with incorporation or reduction of molecular oxygen"/>
    <property type="evidence" value="ECO:0007669"/>
    <property type="project" value="InterPro"/>
</dbReference>
<keyword evidence="9" id="KW-0812">Transmembrane</keyword>
<dbReference type="PANTHER" id="PTHR47947">
    <property type="entry name" value="CYTOCHROME P450 82C3-RELATED"/>
    <property type="match status" value="1"/>
</dbReference>
<keyword evidence="6 8" id="KW-0503">Monooxygenase</keyword>
<comment type="cofactor">
    <cofactor evidence="7">
        <name>heme</name>
        <dbReference type="ChEBI" id="CHEBI:30413"/>
    </cofactor>
</comment>
<keyword evidence="4 8" id="KW-0560">Oxidoreductase</keyword>
<evidence type="ECO:0000313" key="11">
    <source>
        <dbReference type="Proteomes" id="UP000796880"/>
    </source>
</evidence>
<dbReference type="Proteomes" id="UP000796880">
    <property type="component" value="Unassembled WGS sequence"/>
</dbReference>
<name>A0A8K0E2J2_9ROSA</name>
<keyword evidence="5 7" id="KW-0408">Iron</keyword>
<feature type="transmembrane region" description="Helical" evidence="9">
    <location>
        <begin position="227"/>
        <end position="246"/>
    </location>
</feature>
<feature type="transmembrane region" description="Helical" evidence="9">
    <location>
        <begin position="12"/>
        <end position="29"/>
    </location>
</feature>
<evidence type="ECO:0000256" key="6">
    <source>
        <dbReference type="ARBA" id="ARBA00023033"/>
    </source>
</evidence>
<organism evidence="10 11">
    <name type="scientific">Rhamnella rubrinervis</name>
    <dbReference type="NCBI Taxonomy" id="2594499"/>
    <lineage>
        <taxon>Eukaryota</taxon>
        <taxon>Viridiplantae</taxon>
        <taxon>Streptophyta</taxon>
        <taxon>Embryophyta</taxon>
        <taxon>Tracheophyta</taxon>
        <taxon>Spermatophyta</taxon>
        <taxon>Magnoliopsida</taxon>
        <taxon>eudicotyledons</taxon>
        <taxon>Gunneridae</taxon>
        <taxon>Pentapetalae</taxon>
        <taxon>rosids</taxon>
        <taxon>fabids</taxon>
        <taxon>Rosales</taxon>
        <taxon>Rhamnaceae</taxon>
        <taxon>rhamnoid group</taxon>
        <taxon>Rhamneae</taxon>
        <taxon>Rhamnella</taxon>
    </lineage>
</organism>
<dbReference type="PRINTS" id="PR00463">
    <property type="entry name" value="EP450I"/>
</dbReference>
<dbReference type="EMBL" id="VOIH02000010">
    <property type="protein sequence ID" value="KAF3435667.1"/>
    <property type="molecule type" value="Genomic_DNA"/>
</dbReference>
<dbReference type="PRINTS" id="PR00385">
    <property type="entry name" value="P450"/>
</dbReference>
<dbReference type="GO" id="GO:0005506">
    <property type="term" value="F:iron ion binding"/>
    <property type="evidence" value="ECO:0007669"/>
    <property type="project" value="InterPro"/>
</dbReference>
<evidence type="ECO:0000256" key="4">
    <source>
        <dbReference type="ARBA" id="ARBA00023002"/>
    </source>
</evidence>
<dbReference type="CDD" id="cd20654">
    <property type="entry name" value="CYP82"/>
    <property type="match status" value="1"/>
</dbReference>
<dbReference type="InterPro" id="IPR017972">
    <property type="entry name" value="Cyt_P450_CS"/>
</dbReference>
<protein>
    <recommendedName>
        <fullName evidence="12">Cytochrome P450</fullName>
    </recommendedName>
</protein>
<keyword evidence="9" id="KW-0472">Membrane</keyword>
<evidence type="ECO:0000256" key="9">
    <source>
        <dbReference type="SAM" id="Phobius"/>
    </source>
</evidence>
<dbReference type="PANTHER" id="PTHR47947:SF8">
    <property type="entry name" value="CYTOCHROME P450 82C4-LIKE"/>
    <property type="match status" value="1"/>
</dbReference>
<dbReference type="Pfam" id="PF00067">
    <property type="entry name" value="p450"/>
    <property type="match status" value="1"/>
</dbReference>
<dbReference type="SUPFAM" id="SSF48264">
    <property type="entry name" value="Cytochrome P450"/>
    <property type="match status" value="1"/>
</dbReference>
<proteinExistence type="inferred from homology"/>
<evidence type="ECO:0000256" key="1">
    <source>
        <dbReference type="ARBA" id="ARBA00010617"/>
    </source>
</evidence>
<keyword evidence="11" id="KW-1185">Reference proteome</keyword>
<dbReference type="PROSITE" id="PS00086">
    <property type="entry name" value="CYTOCHROME_P450"/>
    <property type="match status" value="1"/>
</dbReference>
<keyword evidence="9" id="KW-1133">Transmembrane helix</keyword>
<accession>A0A8K0E2J2</accession>
<sequence>MGFSLQLQEITFYVLLLLVISLLVAFYKTKDKKSECRRSLPEPAGAWPLIGHLHLLGGANKLLHRTLAAMADEYGPAFSIRIGIHQALVVSNWQVAQECFTANDKVFSTRPKFFAMKLMVYDQAMFGLAPYGQYWRDMRKLAVVELLSSHRLELLLHIRDSEINSFIKELYEKCIENGGQALVEMKERLGDMAMNIIVRMVAGKRYFGSGPSCVEESRQCQKAMASFFYFVGMFMATDAVPFLGWLDVVRGYVREMKKTARDLDCVLGRWVDEHRHRRLRGSIEQEEQDFIHVMLSVMDDGELSADEADTVIKATCMNLILAGGDTTLVTLTWAISLLLNNPYKLKKAQEELDIQVGKHQKVKESDMEHLLYLQAIVKETLRLYPAAPVSAPREAMEDCTVAGFHVPARTRLFVNLWKLQRDPSIWSNPLEFQPERFLTEHAHLDVRGHNFELIPFGSGRRSCPGISFALQVLHLTLARLLHAFNLERGSGKLVDMSEGPGLTMPKATPLEVILVPRLPSMVYS</sequence>
<dbReference type="Gene3D" id="1.10.630.10">
    <property type="entry name" value="Cytochrome P450"/>
    <property type="match status" value="1"/>
</dbReference>
<evidence type="ECO:0000256" key="8">
    <source>
        <dbReference type="RuleBase" id="RU000461"/>
    </source>
</evidence>
<reference evidence="10" key="1">
    <citation type="submission" date="2020-03" db="EMBL/GenBank/DDBJ databases">
        <title>A high-quality chromosome-level genome assembly of a woody plant with both climbing and erect habits, Rhamnella rubrinervis.</title>
        <authorList>
            <person name="Lu Z."/>
            <person name="Yang Y."/>
            <person name="Zhu X."/>
            <person name="Sun Y."/>
        </authorList>
    </citation>
    <scope>NUCLEOTIDE SEQUENCE</scope>
    <source>
        <strain evidence="10">BYM</strain>
        <tissue evidence="10">Leaf</tissue>
    </source>
</reference>
<evidence type="ECO:0000313" key="10">
    <source>
        <dbReference type="EMBL" id="KAF3435667.1"/>
    </source>
</evidence>
<keyword evidence="3 7" id="KW-0479">Metal-binding</keyword>
<dbReference type="GO" id="GO:0004497">
    <property type="term" value="F:monooxygenase activity"/>
    <property type="evidence" value="ECO:0007669"/>
    <property type="project" value="UniProtKB-KW"/>
</dbReference>
<dbReference type="FunFam" id="1.10.630.10:FF:000026">
    <property type="entry name" value="Cytochrome P450 82C4"/>
    <property type="match status" value="1"/>
</dbReference>
<dbReference type="InterPro" id="IPR036396">
    <property type="entry name" value="Cyt_P450_sf"/>
</dbReference>
<dbReference type="AlphaFoldDB" id="A0A8K0E2J2"/>
<dbReference type="GO" id="GO:0046246">
    <property type="term" value="P:terpene biosynthetic process"/>
    <property type="evidence" value="ECO:0007669"/>
    <property type="project" value="TreeGrafter"/>
</dbReference>
<dbReference type="InterPro" id="IPR001128">
    <property type="entry name" value="Cyt_P450"/>
</dbReference>
<keyword evidence="2 7" id="KW-0349">Heme</keyword>
<evidence type="ECO:0000256" key="5">
    <source>
        <dbReference type="ARBA" id="ARBA00023004"/>
    </source>
</evidence>